<proteinExistence type="predicted"/>
<feature type="transmembrane region" description="Helical" evidence="1">
    <location>
        <begin position="132"/>
        <end position="154"/>
    </location>
</feature>
<keyword evidence="1" id="KW-0812">Transmembrane</keyword>
<dbReference type="EMBL" id="NEXF01000795">
    <property type="protein sequence ID" value="PSO01629.1"/>
    <property type="molecule type" value="Genomic_DNA"/>
</dbReference>
<protein>
    <submittedName>
        <fullName evidence="2">Uncharacterized protein</fullName>
    </submittedName>
</protein>
<feature type="transmembrane region" description="Helical" evidence="1">
    <location>
        <begin position="7"/>
        <end position="27"/>
    </location>
</feature>
<reference evidence="2 3" key="1">
    <citation type="submission" date="2017-04" db="EMBL/GenBank/DDBJ databases">
        <title>Novel microbial lineages endemic to geothermal iron-oxide mats fill important gaps in the evolutionary history of Archaea.</title>
        <authorList>
            <person name="Jay Z.J."/>
            <person name="Beam J.P."/>
            <person name="Dlakic M."/>
            <person name="Rusch D.B."/>
            <person name="Kozubal M.A."/>
            <person name="Inskeep W.P."/>
        </authorList>
    </citation>
    <scope>NUCLEOTIDE SEQUENCE [LARGE SCALE GENOMIC DNA]</scope>
    <source>
        <strain evidence="2">BE_D</strain>
    </source>
</reference>
<keyword evidence="1" id="KW-0472">Membrane</keyword>
<organism evidence="2 3">
    <name type="scientific">Candidatus Marsarchaeota G2 archaeon BE_D</name>
    <dbReference type="NCBI Taxonomy" id="1978158"/>
    <lineage>
        <taxon>Archaea</taxon>
        <taxon>Candidatus Marsarchaeota</taxon>
        <taxon>Candidatus Marsarchaeota group 2</taxon>
    </lineage>
</organism>
<accession>A0A2R6BSW7</accession>
<evidence type="ECO:0000313" key="3">
    <source>
        <dbReference type="Proteomes" id="UP000242015"/>
    </source>
</evidence>
<keyword evidence="1" id="KW-1133">Transmembrane helix</keyword>
<comment type="caution">
    <text evidence="2">The sequence shown here is derived from an EMBL/GenBank/DDBJ whole genome shotgun (WGS) entry which is preliminary data.</text>
</comment>
<gene>
    <name evidence="2" type="ORF">B9Q04_20620</name>
</gene>
<sequence length="216" mass="23057">MKTSGKLGLATIFATLGLMGAFWPSMVSEELQQGVATNLALFFALMAVTAALFLGLGAMVVWMKKFRLSVGLVMLVAALGLSVLDAFPWGELPFILALLGLLARWDEDRRSPLMQGATQLMSRPRQWASSRVLGFVAVVPSVAVSVGLGAFTVFHAGSPVFLRILWVASSVCFALGGLLVALWPRPHLLPLLIIPTVGLMASGGSIAWLGVYIFEL</sequence>
<dbReference type="AlphaFoldDB" id="A0A2R6BSW7"/>
<feature type="transmembrane region" description="Helical" evidence="1">
    <location>
        <begin position="39"/>
        <end position="59"/>
    </location>
</feature>
<feature type="transmembrane region" description="Helical" evidence="1">
    <location>
        <begin position="189"/>
        <end position="214"/>
    </location>
</feature>
<evidence type="ECO:0000256" key="1">
    <source>
        <dbReference type="SAM" id="Phobius"/>
    </source>
</evidence>
<feature type="transmembrane region" description="Helical" evidence="1">
    <location>
        <begin position="66"/>
        <end position="83"/>
    </location>
</feature>
<feature type="transmembrane region" description="Helical" evidence="1">
    <location>
        <begin position="160"/>
        <end position="182"/>
    </location>
</feature>
<dbReference type="Proteomes" id="UP000242015">
    <property type="component" value="Unassembled WGS sequence"/>
</dbReference>
<name>A0A2R6BSW7_9ARCH</name>
<evidence type="ECO:0000313" key="2">
    <source>
        <dbReference type="EMBL" id="PSO01629.1"/>
    </source>
</evidence>